<reference evidence="1 2" key="1">
    <citation type="submission" date="2018-02" db="EMBL/GenBank/DDBJ databases">
        <title>novel marine gammaproteobacteria from coastal saline agro ecosystem.</title>
        <authorList>
            <person name="Krishnan R."/>
            <person name="Ramesh Kumar N."/>
        </authorList>
    </citation>
    <scope>NUCLEOTIDE SEQUENCE [LARGE SCALE GENOMIC DNA]</scope>
    <source>
        <strain evidence="1 2">228</strain>
    </source>
</reference>
<dbReference type="Proteomes" id="UP000238196">
    <property type="component" value="Unassembled WGS sequence"/>
</dbReference>
<dbReference type="PANTHER" id="PTHR35564">
    <property type="match status" value="1"/>
</dbReference>
<dbReference type="EMBL" id="PRLP01000055">
    <property type="protein sequence ID" value="PPC76259.1"/>
    <property type="molecule type" value="Genomic_DNA"/>
</dbReference>
<protein>
    <submittedName>
        <fullName evidence="1">Type VI secretion system baseplate subunit TssG</fullName>
    </submittedName>
</protein>
<dbReference type="OrthoDB" id="1523296at2"/>
<evidence type="ECO:0000313" key="2">
    <source>
        <dbReference type="Proteomes" id="UP000238196"/>
    </source>
</evidence>
<organism evidence="1 2">
    <name type="scientific">Proteobacteria bacterium 228</name>
    <dbReference type="NCBI Taxonomy" id="2083153"/>
    <lineage>
        <taxon>Bacteria</taxon>
        <taxon>Pseudomonadati</taxon>
        <taxon>Pseudomonadota</taxon>
    </lineage>
</organism>
<dbReference type="PANTHER" id="PTHR35564:SF4">
    <property type="entry name" value="CYTOPLASMIC PROTEIN"/>
    <property type="match status" value="1"/>
</dbReference>
<proteinExistence type="predicted"/>
<accession>A0A2S5KNZ6</accession>
<evidence type="ECO:0000313" key="1">
    <source>
        <dbReference type="EMBL" id="PPC76259.1"/>
    </source>
</evidence>
<gene>
    <name evidence="1" type="primary">tssG</name>
    <name evidence="1" type="ORF">C4K68_16630</name>
</gene>
<sequence length="345" mass="38959">MSSQTLMPLSSPSLNRLLNEPEQYSFYQAVRLLQLQLESSEQQHRVGHDSRPDRELVRFSSAQHLGFAGRAISQIEVHPARGQALKAQLQVSFAGLTGANGVLPQHYTELIMARVKQRDHAMRDFFDLFNHRLISLYYRAWEKYRIAEQIRPVPERLVTVGRVKADPFSRILTALTGSRQPLSLMYAGLFSRLPRSARGLELLLSGITGAAVRVDQFVGRWLTLDAGEQTALASRRGLEGQFSRLGVDAAIGSRCWDVSSTLAISIEAHSASLSRALTPAGELNRRLNRLVQEFMGKPLRVHWHLRLPAKHANLLRLGQQPLGLGRGDYLYIPANRRDRWLDIRF</sequence>
<dbReference type="Pfam" id="PF06996">
    <property type="entry name" value="T6SS_TssG"/>
    <property type="match status" value="1"/>
</dbReference>
<dbReference type="NCBIfam" id="TIGR03347">
    <property type="entry name" value="VI_chp_1"/>
    <property type="match status" value="1"/>
</dbReference>
<name>A0A2S5KNZ6_9PROT</name>
<dbReference type="AlphaFoldDB" id="A0A2S5KNZ6"/>
<dbReference type="InterPro" id="IPR010732">
    <property type="entry name" value="T6SS_TssG-like"/>
</dbReference>
<comment type="caution">
    <text evidence="1">The sequence shown here is derived from an EMBL/GenBank/DDBJ whole genome shotgun (WGS) entry which is preliminary data.</text>
</comment>